<dbReference type="Gene3D" id="3.40.50.1390">
    <property type="entry name" value="Resolvase, N-terminal catalytic domain"/>
    <property type="match status" value="1"/>
</dbReference>
<dbReference type="Pfam" id="PF00239">
    <property type="entry name" value="Resolvase"/>
    <property type="match status" value="1"/>
</dbReference>
<reference evidence="4 5" key="1">
    <citation type="journal article" date="2009" name="Stand. Genomic Sci.">
        <title>Complete genome sequence of Sanguibacter keddieii type strain (ST-74).</title>
        <authorList>
            <person name="Ivanova N."/>
            <person name="Sikorski J."/>
            <person name="Sims D."/>
            <person name="Brettin T."/>
            <person name="Detter J.C."/>
            <person name="Han C."/>
            <person name="Lapidus A."/>
            <person name="Copeland A."/>
            <person name="Glavina Del Rio T."/>
            <person name="Nolan M."/>
            <person name="Chen F."/>
            <person name="Lucas S."/>
            <person name="Tice H."/>
            <person name="Cheng J.F."/>
            <person name="Bruce D."/>
            <person name="Goodwin L."/>
            <person name="Pitluck S."/>
            <person name="Pati A."/>
            <person name="Mavromatis K."/>
            <person name="Chen A."/>
            <person name="Palaniappan K."/>
            <person name="D'haeseleer P."/>
            <person name="Chain P."/>
            <person name="Bristow J."/>
            <person name="Eisen J.A."/>
            <person name="Markowitz V."/>
            <person name="Hugenholtz P."/>
            <person name="Goker M."/>
            <person name="Pukall R."/>
            <person name="Klenk H.P."/>
            <person name="Kyrpides N.C."/>
        </authorList>
    </citation>
    <scope>NUCLEOTIDE SEQUENCE [LARGE SCALE GENOMIC DNA]</scope>
    <source>
        <strain evidence="5">ATCC 51767 / DSM 10542 / NCFB 3025 / ST-74</strain>
    </source>
</reference>
<name>D1BBN5_SANKS</name>
<organism evidence="4 5">
    <name type="scientific">Sanguibacter keddieii (strain ATCC 51767 / DSM 10542 / NCFB 3025 / ST-74)</name>
    <dbReference type="NCBI Taxonomy" id="446469"/>
    <lineage>
        <taxon>Bacteria</taxon>
        <taxon>Bacillati</taxon>
        <taxon>Actinomycetota</taxon>
        <taxon>Actinomycetes</taxon>
        <taxon>Micrococcales</taxon>
        <taxon>Sanguibacteraceae</taxon>
        <taxon>Sanguibacter</taxon>
    </lineage>
</organism>
<dbReference type="SUPFAM" id="SSF53041">
    <property type="entry name" value="Resolvase-like"/>
    <property type="match status" value="1"/>
</dbReference>
<dbReference type="PANTHER" id="PTHR30461">
    <property type="entry name" value="DNA-INVERTASE FROM LAMBDOID PROPHAGE"/>
    <property type="match status" value="1"/>
</dbReference>
<dbReference type="AlphaFoldDB" id="D1BBN5"/>
<dbReference type="PROSITE" id="PS51736">
    <property type="entry name" value="RECOMBINASES_3"/>
    <property type="match status" value="1"/>
</dbReference>
<evidence type="ECO:0000256" key="1">
    <source>
        <dbReference type="ARBA" id="ARBA00023125"/>
    </source>
</evidence>
<keyword evidence="5" id="KW-1185">Reference proteome</keyword>
<feature type="domain" description="Resolvase/invertase-type recombinase catalytic" evidence="3">
    <location>
        <begin position="2"/>
        <end position="139"/>
    </location>
</feature>
<dbReference type="EMBL" id="CP001819">
    <property type="protein sequence ID" value="ACZ22806.1"/>
    <property type="molecule type" value="Genomic_DNA"/>
</dbReference>
<dbReference type="CDD" id="cd03768">
    <property type="entry name" value="SR_ResInv"/>
    <property type="match status" value="1"/>
</dbReference>
<dbReference type="OrthoDB" id="3621759at2"/>
<dbReference type="STRING" id="446469.Sked_29040"/>
<accession>D1BBN5</accession>
<dbReference type="GO" id="GO:0000150">
    <property type="term" value="F:DNA strand exchange activity"/>
    <property type="evidence" value="ECO:0007669"/>
    <property type="project" value="InterPro"/>
</dbReference>
<protein>
    <submittedName>
        <fullName evidence="4">Site-specific recombinase, DNA invertase Pin</fullName>
    </submittedName>
</protein>
<dbReference type="InterPro" id="IPR050639">
    <property type="entry name" value="SSR_resolvase"/>
</dbReference>
<dbReference type="RefSeq" id="WP_012867875.1">
    <property type="nucleotide sequence ID" value="NC_013521.1"/>
</dbReference>
<keyword evidence="2" id="KW-0233">DNA recombination</keyword>
<sequence>MTLLAYTRVSTVSQSDGLQRDAVIAAGVEERHVYSDVISGGSGSATRPGFAALLAYARPDDEIVVWRIDRLGRSLLDVLSTVEDLQARGIRIRSLQDGIDPSTSTGKMMLGILGTLASYERDLVRERVNAGLQAARSRGVQLGRRPVEASAVAGQVKAARLMMASGSTSEEAAQAVGWSRATLYRNLRRVEAAGLSA</sequence>
<evidence type="ECO:0000259" key="3">
    <source>
        <dbReference type="PROSITE" id="PS51736"/>
    </source>
</evidence>
<dbReference type="SMART" id="SM00857">
    <property type="entry name" value="Resolvase"/>
    <property type="match status" value="1"/>
</dbReference>
<dbReference type="KEGG" id="ske:Sked_29040"/>
<dbReference type="HOGENOM" id="CLU_010686_8_0_11"/>
<dbReference type="Proteomes" id="UP000000322">
    <property type="component" value="Chromosome"/>
</dbReference>
<gene>
    <name evidence="4" type="ordered locus">Sked_29040</name>
</gene>
<dbReference type="InterPro" id="IPR036162">
    <property type="entry name" value="Resolvase-like_N_sf"/>
</dbReference>
<evidence type="ECO:0000313" key="5">
    <source>
        <dbReference type="Proteomes" id="UP000000322"/>
    </source>
</evidence>
<dbReference type="PANTHER" id="PTHR30461:SF2">
    <property type="entry name" value="SERINE RECOMBINASE PINE-RELATED"/>
    <property type="match status" value="1"/>
</dbReference>
<evidence type="ECO:0000313" key="4">
    <source>
        <dbReference type="EMBL" id="ACZ22806.1"/>
    </source>
</evidence>
<keyword evidence="1" id="KW-0238">DNA-binding</keyword>
<proteinExistence type="predicted"/>
<dbReference type="eggNOG" id="COG1961">
    <property type="taxonomic scope" value="Bacteria"/>
</dbReference>
<dbReference type="GO" id="GO:0003677">
    <property type="term" value="F:DNA binding"/>
    <property type="evidence" value="ECO:0007669"/>
    <property type="project" value="UniProtKB-KW"/>
</dbReference>
<evidence type="ECO:0000256" key="2">
    <source>
        <dbReference type="ARBA" id="ARBA00023172"/>
    </source>
</evidence>
<dbReference type="InterPro" id="IPR006119">
    <property type="entry name" value="Resolv_N"/>
</dbReference>